<comment type="caution">
    <text evidence="1">The sequence shown here is derived from an EMBL/GenBank/DDBJ whole genome shotgun (WGS) entry which is preliminary data.</text>
</comment>
<reference evidence="1" key="1">
    <citation type="journal article" date="2015" name="Nature">
        <title>Complex archaea that bridge the gap between prokaryotes and eukaryotes.</title>
        <authorList>
            <person name="Spang A."/>
            <person name="Saw J.H."/>
            <person name="Jorgensen S.L."/>
            <person name="Zaremba-Niedzwiedzka K."/>
            <person name="Martijn J."/>
            <person name="Lind A.E."/>
            <person name="van Eijk R."/>
            <person name="Schleper C."/>
            <person name="Guy L."/>
            <person name="Ettema T.J."/>
        </authorList>
    </citation>
    <scope>NUCLEOTIDE SEQUENCE</scope>
</reference>
<evidence type="ECO:0000313" key="1">
    <source>
        <dbReference type="EMBL" id="KKK66638.1"/>
    </source>
</evidence>
<organism evidence="1">
    <name type="scientific">marine sediment metagenome</name>
    <dbReference type="NCBI Taxonomy" id="412755"/>
    <lineage>
        <taxon>unclassified sequences</taxon>
        <taxon>metagenomes</taxon>
        <taxon>ecological metagenomes</taxon>
    </lineage>
</organism>
<dbReference type="AlphaFoldDB" id="A0A0F8XCS1"/>
<proteinExistence type="predicted"/>
<name>A0A0F8XCS1_9ZZZZ</name>
<protein>
    <submittedName>
        <fullName evidence="1">Uncharacterized protein</fullName>
    </submittedName>
</protein>
<dbReference type="EMBL" id="LAZR01059986">
    <property type="protein sequence ID" value="KKK66638.1"/>
    <property type="molecule type" value="Genomic_DNA"/>
</dbReference>
<feature type="non-terminal residue" evidence="1">
    <location>
        <position position="1"/>
    </location>
</feature>
<accession>A0A0F8XCS1</accession>
<sequence>GWIDNNFLRLRDNEANITEAITVAASQNCQLGRNWVVNADGERALEHNGTQTADSA</sequence>
<gene>
    <name evidence="1" type="ORF">LCGC14_2962100</name>
</gene>